<dbReference type="InterPro" id="IPR046335">
    <property type="entry name" value="LacI/GalR-like_sensor"/>
</dbReference>
<evidence type="ECO:0000313" key="6">
    <source>
        <dbReference type="EMBL" id="VAW16703.1"/>
    </source>
</evidence>
<dbReference type="PROSITE" id="PS00356">
    <property type="entry name" value="HTH_LACI_1"/>
    <property type="match status" value="1"/>
</dbReference>
<proteinExistence type="predicted"/>
<dbReference type="Pfam" id="PF13377">
    <property type="entry name" value="Peripla_BP_3"/>
    <property type="match status" value="1"/>
</dbReference>
<dbReference type="Gene3D" id="1.10.260.40">
    <property type="entry name" value="lambda repressor-like DNA-binding domains"/>
    <property type="match status" value="1"/>
</dbReference>
<dbReference type="Gene3D" id="3.40.50.2300">
    <property type="match status" value="2"/>
</dbReference>
<dbReference type="CDD" id="cd01392">
    <property type="entry name" value="HTH_LacI"/>
    <property type="match status" value="1"/>
</dbReference>
<feature type="domain" description="HTH lacI-type" evidence="5">
    <location>
        <begin position="5"/>
        <end position="59"/>
    </location>
</feature>
<name>A0A3B0TKL4_9ZZZZ</name>
<dbReference type="SMART" id="SM00354">
    <property type="entry name" value="HTH_LACI"/>
    <property type="match status" value="1"/>
</dbReference>
<evidence type="ECO:0000256" key="4">
    <source>
        <dbReference type="ARBA" id="ARBA00023163"/>
    </source>
</evidence>
<dbReference type="SUPFAM" id="SSF47413">
    <property type="entry name" value="lambda repressor-like DNA-binding domains"/>
    <property type="match status" value="1"/>
</dbReference>
<dbReference type="InterPro" id="IPR010982">
    <property type="entry name" value="Lambda_DNA-bd_dom_sf"/>
</dbReference>
<dbReference type="PANTHER" id="PTHR30146">
    <property type="entry name" value="LACI-RELATED TRANSCRIPTIONAL REPRESSOR"/>
    <property type="match status" value="1"/>
</dbReference>
<dbReference type="EMBL" id="UOEO01000056">
    <property type="protein sequence ID" value="VAW16703.1"/>
    <property type="molecule type" value="Genomic_DNA"/>
</dbReference>
<evidence type="ECO:0000256" key="1">
    <source>
        <dbReference type="ARBA" id="ARBA00022491"/>
    </source>
</evidence>
<keyword evidence="2" id="KW-0805">Transcription regulation</keyword>
<dbReference type="PROSITE" id="PS50932">
    <property type="entry name" value="HTH_LACI_2"/>
    <property type="match status" value="1"/>
</dbReference>
<keyword evidence="3" id="KW-0238">DNA-binding</keyword>
<dbReference type="InterPro" id="IPR000843">
    <property type="entry name" value="HTH_LacI"/>
</dbReference>
<sequence>MADRPTILDVADLAGVSIATVSRALHSRDIVSDKTYKAVMSAIAKTGYTQNTAAQNLRQRRANAVLVLVPYISNTYFSEILSGIEQVASSANLTVLIVDTERDHQRTEEFFKYLSNGRADGALLLEGYLPGHVFAQMQKTHGANIPIVTISEALRAPLVPHVGIDNCAAAELAVNHLIGLGHHHIAHLSGLEGIILSELRLKGYHKAMDNAGIARHERQIFSGDFTIMSGENAGRQILMLKDRPSAIFCANDEMAMGLISTLVNGGLGVPRDISVVGFDDIHFSRTFIPALTTIRQPRAQFGKQAAKILLSILKKNPIAASDYKSFKAELVVRQSTAPMK</sequence>
<dbReference type="InterPro" id="IPR028082">
    <property type="entry name" value="Peripla_BP_I"/>
</dbReference>
<evidence type="ECO:0000259" key="5">
    <source>
        <dbReference type="PROSITE" id="PS50932"/>
    </source>
</evidence>
<dbReference type="GO" id="GO:0000976">
    <property type="term" value="F:transcription cis-regulatory region binding"/>
    <property type="evidence" value="ECO:0007669"/>
    <property type="project" value="TreeGrafter"/>
</dbReference>
<gene>
    <name evidence="6" type="ORF">MNBD_ALPHA12-309</name>
</gene>
<evidence type="ECO:0000256" key="2">
    <source>
        <dbReference type="ARBA" id="ARBA00023015"/>
    </source>
</evidence>
<reference evidence="6" key="1">
    <citation type="submission" date="2018-06" db="EMBL/GenBank/DDBJ databases">
        <authorList>
            <person name="Zhirakovskaya E."/>
        </authorList>
    </citation>
    <scope>NUCLEOTIDE SEQUENCE</scope>
</reference>
<dbReference type="GO" id="GO:0003700">
    <property type="term" value="F:DNA-binding transcription factor activity"/>
    <property type="evidence" value="ECO:0007669"/>
    <property type="project" value="TreeGrafter"/>
</dbReference>
<keyword evidence="1" id="KW-0678">Repressor</keyword>
<evidence type="ECO:0000256" key="3">
    <source>
        <dbReference type="ARBA" id="ARBA00023125"/>
    </source>
</evidence>
<dbReference type="SUPFAM" id="SSF53822">
    <property type="entry name" value="Periplasmic binding protein-like I"/>
    <property type="match status" value="1"/>
</dbReference>
<organism evidence="6">
    <name type="scientific">hydrothermal vent metagenome</name>
    <dbReference type="NCBI Taxonomy" id="652676"/>
    <lineage>
        <taxon>unclassified sequences</taxon>
        <taxon>metagenomes</taxon>
        <taxon>ecological metagenomes</taxon>
    </lineage>
</organism>
<dbReference type="PANTHER" id="PTHR30146:SF151">
    <property type="entry name" value="HTH-TYPE TRANSCRIPTIONAL REPRESSOR CYTR"/>
    <property type="match status" value="1"/>
</dbReference>
<accession>A0A3B0TKL4</accession>
<dbReference type="Pfam" id="PF00356">
    <property type="entry name" value="LacI"/>
    <property type="match status" value="1"/>
</dbReference>
<dbReference type="AlphaFoldDB" id="A0A3B0TKL4"/>
<keyword evidence="4" id="KW-0804">Transcription</keyword>
<protein>
    <submittedName>
        <fullName evidence="6">Transcriptional regulator, LacI family</fullName>
    </submittedName>
</protein>
<dbReference type="CDD" id="cd06284">
    <property type="entry name" value="PBP1_LacI-like"/>
    <property type="match status" value="1"/>
</dbReference>